<dbReference type="Proteomes" id="UP000245626">
    <property type="component" value="Unassembled WGS sequence"/>
</dbReference>
<name>A0ACD0P5Z6_9BASI</name>
<proteinExistence type="predicted"/>
<dbReference type="EMBL" id="KZ819723">
    <property type="protein sequence ID" value="PWN53493.1"/>
    <property type="molecule type" value="Genomic_DNA"/>
</dbReference>
<protein>
    <submittedName>
        <fullName evidence="1">Uncharacterized protein</fullName>
    </submittedName>
</protein>
<reference evidence="1 2" key="1">
    <citation type="journal article" date="2018" name="Mol. Biol. Evol.">
        <title>Broad Genomic Sampling Reveals a Smut Pathogenic Ancestry of the Fungal Clade Ustilaginomycotina.</title>
        <authorList>
            <person name="Kijpornyongpan T."/>
            <person name="Mondo S.J."/>
            <person name="Barry K."/>
            <person name="Sandor L."/>
            <person name="Lee J."/>
            <person name="Lipzen A."/>
            <person name="Pangilinan J."/>
            <person name="LaButti K."/>
            <person name="Hainaut M."/>
            <person name="Henrissat B."/>
            <person name="Grigoriev I.V."/>
            <person name="Spatafora J.W."/>
            <person name="Aime M.C."/>
        </authorList>
    </citation>
    <scope>NUCLEOTIDE SEQUENCE [LARGE SCALE GENOMIC DNA]</scope>
    <source>
        <strain evidence="1 2">SA 807</strain>
    </source>
</reference>
<organism evidence="1 2">
    <name type="scientific">Violaceomyces palustris</name>
    <dbReference type="NCBI Taxonomy" id="1673888"/>
    <lineage>
        <taxon>Eukaryota</taxon>
        <taxon>Fungi</taxon>
        <taxon>Dikarya</taxon>
        <taxon>Basidiomycota</taxon>
        <taxon>Ustilaginomycotina</taxon>
        <taxon>Ustilaginomycetes</taxon>
        <taxon>Violaceomycetales</taxon>
        <taxon>Violaceomycetaceae</taxon>
        <taxon>Violaceomyces</taxon>
    </lineage>
</organism>
<accession>A0ACD0P5Z6</accession>
<evidence type="ECO:0000313" key="2">
    <source>
        <dbReference type="Proteomes" id="UP000245626"/>
    </source>
</evidence>
<sequence length="304" mass="31580">MGFPVSHSDLGIGVSGQNLNATHGLHGLSSSISTSSSSSDDGLYAAHANGGLSLTSGGGGGYRGFMDRESFKIPDMPLRDRNSSSSIVSPNSDHQGRGSVGRDGGSWLARVNDSDLSHGHPHQQQQADRHYAGGGGHPFQRGREASSYSAGEASPTVPYYEAGQLQQHPRRSGTSSSISMTEGSPSFTHVSADPQAGGHARYGQGFHEASSSQMVHAGGGVVHPNYEPLQAGGGGPSHHHGPSPDHHHGSERRSSLPSLMAGFATAPATLQHYHPRGAEPPSSHQDGGDPSSSHSGQSHHQSWH</sequence>
<evidence type="ECO:0000313" key="1">
    <source>
        <dbReference type="EMBL" id="PWN53493.1"/>
    </source>
</evidence>
<gene>
    <name evidence="1" type="ORF">IE53DRAFT_384017</name>
</gene>
<keyword evidence="2" id="KW-1185">Reference proteome</keyword>